<keyword evidence="3" id="KW-1185">Reference proteome</keyword>
<dbReference type="RefSeq" id="WP_055143297.1">
    <property type="nucleotide sequence ID" value="NZ_JXSZ01000005.1"/>
</dbReference>
<evidence type="ECO:0008006" key="4">
    <source>
        <dbReference type="Google" id="ProtNLM"/>
    </source>
</evidence>
<name>A0A0P7C3M5_9BACT</name>
<evidence type="ECO:0000313" key="2">
    <source>
        <dbReference type="EMBL" id="KPM49247.1"/>
    </source>
</evidence>
<sequence>MKKLALLFVAISAWSCTGDVGFANSDSGFESGAPGNTGRGGSLARFTIIDDFLYTVNGNDLKFFQLNGAETLPKGSITLNAFAETIFPFRNHLLIGTRTGMHIYGLENPENPNYVSQYQHFASCDPVVAQGNHAYVTLRNGTPCMWGQNQLDILDISSFSNPIHRNSVQMQNPQGLAADGDKLYVCEGQNGMAIFDITDPEFPQLEDYKTDVKPFDVIAFGNKLILTGENGISQYATNETDQLQLLSTIQLGE</sequence>
<dbReference type="AlphaFoldDB" id="A0A0P7C3M5"/>
<proteinExistence type="predicted"/>
<dbReference type="SUPFAM" id="SSF63825">
    <property type="entry name" value="YWTD domain"/>
    <property type="match status" value="1"/>
</dbReference>
<protein>
    <recommendedName>
        <fullName evidence="4">LVIVD repeat-containing protein</fullName>
    </recommendedName>
</protein>
<evidence type="ECO:0000256" key="1">
    <source>
        <dbReference type="SAM" id="SignalP"/>
    </source>
</evidence>
<organism evidence="2 3">
    <name type="scientific">Jiulongibacter sediminis</name>
    <dbReference type="NCBI Taxonomy" id="1605367"/>
    <lineage>
        <taxon>Bacteria</taxon>
        <taxon>Pseudomonadati</taxon>
        <taxon>Bacteroidota</taxon>
        <taxon>Cytophagia</taxon>
        <taxon>Cytophagales</taxon>
        <taxon>Leadbetterellaceae</taxon>
        <taxon>Jiulongibacter</taxon>
    </lineage>
</organism>
<accession>A0A0P7C3M5</accession>
<comment type="caution">
    <text evidence="2">The sequence shown here is derived from an EMBL/GenBank/DDBJ whole genome shotgun (WGS) entry which is preliminary data.</text>
</comment>
<dbReference type="Proteomes" id="UP000050454">
    <property type="component" value="Unassembled WGS sequence"/>
</dbReference>
<dbReference type="STRING" id="1605367.AFM12_01045"/>
<gene>
    <name evidence="2" type="ORF">AFM12_01045</name>
</gene>
<feature type="signal peptide" evidence="1">
    <location>
        <begin position="1"/>
        <end position="18"/>
    </location>
</feature>
<feature type="chain" id="PRO_5006136515" description="LVIVD repeat-containing protein" evidence="1">
    <location>
        <begin position="19"/>
        <end position="253"/>
    </location>
</feature>
<evidence type="ECO:0000313" key="3">
    <source>
        <dbReference type="Proteomes" id="UP000050454"/>
    </source>
</evidence>
<dbReference type="Pfam" id="PF08309">
    <property type="entry name" value="LVIVD"/>
    <property type="match status" value="2"/>
</dbReference>
<dbReference type="EMBL" id="LGTQ01000005">
    <property type="protein sequence ID" value="KPM49247.1"/>
    <property type="molecule type" value="Genomic_DNA"/>
</dbReference>
<keyword evidence="1" id="KW-0732">Signal</keyword>
<reference evidence="2 3" key="1">
    <citation type="submission" date="2015-07" db="EMBL/GenBank/DDBJ databases">
        <title>The draft genome sequence of Leadbetterella sp. JN14-9.</title>
        <authorList>
            <person name="Liu Y."/>
            <person name="Du J."/>
            <person name="Shao Z."/>
        </authorList>
    </citation>
    <scope>NUCLEOTIDE SEQUENCE [LARGE SCALE GENOMIC DNA]</scope>
    <source>
        <strain evidence="2 3">JN14-9</strain>
    </source>
</reference>
<dbReference type="InterPro" id="IPR013211">
    <property type="entry name" value="LVIVD"/>
</dbReference>